<evidence type="ECO:0000313" key="2">
    <source>
        <dbReference type="Proteomes" id="UP001601976"/>
    </source>
</evidence>
<protein>
    <submittedName>
        <fullName evidence="1">Uncharacterized protein</fullName>
    </submittedName>
</protein>
<organism evidence="1 2">
    <name type="scientific">Streptomyces flavidovirens</name>
    <dbReference type="NCBI Taxonomy" id="67298"/>
    <lineage>
        <taxon>Bacteria</taxon>
        <taxon>Bacillati</taxon>
        <taxon>Actinomycetota</taxon>
        <taxon>Actinomycetes</taxon>
        <taxon>Kitasatosporales</taxon>
        <taxon>Streptomycetaceae</taxon>
        <taxon>Streptomyces</taxon>
    </lineage>
</organism>
<accession>A0ABW6R8R1</accession>
<dbReference type="EMBL" id="JBIAPK010000001">
    <property type="protein sequence ID" value="MFF3337890.1"/>
    <property type="molecule type" value="Genomic_DNA"/>
</dbReference>
<sequence length="106" mass="11484">MADNKKLDSVGIHQVRSEYVDWGHKSASPAIRQLADHLSFLLAEARELVPGPASEVIADVEETTASQFSNETNRVLRVTANCADGPVEFDIVIQLAAPTSFVFSGE</sequence>
<name>A0ABW6R8R1_9ACTN</name>
<dbReference type="Proteomes" id="UP001601976">
    <property type="component" value="Unassembled WGS sequence"/>
</dbReference>
<proteinExistence type="predicted"/>
<keyword evidence="2" id="KW-1185">Reference proteome</keyword>
<dbReference type="RefSeq" id="WP_387893813.1">
    <property type="nucleotide sequence ID" value="NZ_JBIAPK010000001.1"/>
</dbReference>
<comment type="caution">
    <text evidence="1">The sequence shown here is derived from an EMBL/GenBank/DDBJ whole genome shotgun (WGS) entry which is preliminary data.</text>
</comment>
<evidence type="ECO:0000313" key="1">
    <source>
        <dbReference type="EMBL" id="MFF3337890.1"/>
    </source>
</evidence>
<reference evidence="1 2" key="1">
    <citation type="submission" date="2024-10" db="EMBL/GenBank/DDBJ databases">
        <title>The Natural Products Discovery Center: Release of the First 8490 Sequenced Strains for Exploring Actinobacteria Biosynthetic Diversity.</title>
        <authorList>
            <person name="Kalkreuter E."/>
            <person name="Kautsar S.A."/>
            <person name="Yang D."/>
            <person name="Bader C.D."/>
            <person name="Teijaro C.N."/>
            <person name="Fluegel L."/>
            <person name="Davis C.M."/>
            <person name="Simpson J.R."/>
            <person name="Lauterbach L."/>
            <person name="Steele A.D."/>
            <person name="Gui C."/>
            <person name="Meng S."/>
            <person name="Li G."/>
            <person name="Viehrig K."/>
            <person name="Ye F."/>
            <person name="Su P."/>
            <person name="Kiefer A.F."/>
            <person name="Nichols A."/>
            <person name="Cepeda A.J."/>
            <person name="Yan W."/>
            <person name="Fan B."/>
            <person name="Jiang Y."/>
            <person name="Adhikari A."/>
            <person name="Zheng C.-J."/>
            <person name="Schuster L."/>
            <person name="Cowan T.M."/>
            <person name="Smanski M.J."/>
            <person name="Chevrette M.G."/>
            <person name="De Carvalho L.P.S."/>
            <person name="Shen B."/>
        </authorList>
    </citation>
    <scope>NUCLEOTIDE SEQUENCE [LARGE SCALE GENOMIC DNA]</scope>
    <source>
        <strain evidence="1 2">NPDC003029</strain>
    </source>
</reference>
<gene>
    <name evidence="1" type="ORF">ACFYWW_03995</name>
</gene>